<organism evidence="5 6">
    <name type="scientific">Crotalaria pallida</name>
    <name type="common">Smooth rattlebox</name>
    <name type="synonym">Crotalaria striata</name>
    <dbReference type="NCBI Taxonomy" id="3830"/>
    <lineage>
        <taxon>Eukaryota</taxon>
        <taxon>Viridiplantae</taxon>
        <taxon>Streptophyta</taxon>
        <taxon>Embryophyta</taxon>
        <taxon>Tracheophyta</taxon>
        <taxon>Spermatophyta</taxon>
        <taxon>Magnoliopsida</taxon>
        <taxon>eudicotyledons</taxon>
        <taxon>Gunneridae</taxon>
        <taxon>Pentapetalae</taxon>
        <taxon>rosids</taxon>
        <taxon>fabids</taxon>
        <taxon>Fabales</taxon>
        <taxon>Fabaceae</taxon>
        <taxon>Papilionoideae</taxon>
        <taxon>50 kb inversion clade</taxon>
        <taxon>genistoids sensu lato</taxon>
        <taxon>core genistoids</taxon>
        <taxon>Crotalarieae</taxon>
        <taxon>Crotalaria</taxon>
    </lineage>
</organism>
<dbReference type="SUPFAM" id="SSF48452">
    <property type="entry name" value="TPR-like"/>
    <property type="match status" value="2"/>
</dbReference>
<evidence type="ECO:0000313" key="5">
    <source>
        <dbReference type="EMBL" id="KAK7257443.1"/>
    </source>
</evidence>
<feature type="repeat" description="PPR" evidence="4">
    <location>
        <begin position="355"/>
        <end position="389"/>
    </location>
</feature>
<dbReference type="Gene3D" id="1.25.40.10">
    <property type="entry name" value="Tetratricopeptide repeat domain"/>
    <property type="match status" value="3"/>
</dbReference>
<feature type="repeat" description="PPR" evidence="4">
    <location>
        <begin position="142"/>
        <end position="176"/>
    </location>
</feature>
<feature type="repeat" description="TPR" evidence="3">
    <location>
        <begin position="391"/>
        <end position="424"/>
    </location>
</feature>
<dbReference type="EMBL" id="JAYWIO010000006">
    <property type="protein sequence ID" value="KAK7257443.1"/>
    <property type="molecule type" value="Genomic_DNA"/>
</dbReference>
<dbReference type="InterPro" id="IPR002885">
    <property type="entry name" value="PPR_rpt"/>
</dbReference>
<keyword evidence="2" id="KW-0677">Repeat</keyword>
<dbReference type="PROSITE" id="PS51375">
    <property type="entry name" value="PPR"/>
    <property type="match status" value="2"/>
</dbReference>
<dbReference type="PANTHER" id="PTHR45717:SF10">
    <property type="entry name" value="OS10G0501000 PROTEIN"/>
    <property type="match status" value="1"/>
</dbReference>
<evidence type="ECO:0000256" key="3">
    <source>
        <dbReference type="PROSITE-ProRule" id="PRU00339"/>
    </source>
</evidence>
<dbReference type="Pfam" id="PF01535">
    <property type="entry name" value="PPR"/>
    <property type="match status" value="5"/>
</dbReference>
<dbReference type="AlphaFoldDB" id="A0AAN9EHR1"/>
<name>A0AAN9EHR1_CROPI</name>
<keyword evidence="6" id="KW-1185">Reference proteome</keyword>
<evidence type="ECO:0000256" key="4">
    <source>
        <dbReference type="PROSITE-ProRule" id="PRU00708"/>
    </source>
</evidence>
<dbReference type="GO" id="GO:0003729">
    <property type="term" value="F:mRNA binding"/>
    <property type="evidence" value="ECO:0007669"/>
    <property type="project" value="UniProtKB-ARBA"/>
</dbReference>
<comment type="similarity">
    <text evidence="1">Belongs to the PPR family. P subfamily.</text>
</comment>
<dbReference type="Proteomes" id="UP001372338">
    <property type="component" value="Unassembled WGS sequence"/>
</dbReference>
<dbReference type="InterPro" id="IPR019734">
    <property type="entry name" value="TPR_rpt"/>
</dbReference>
<protein>
    <recommendedName>
        <fullName evidence="7">Pentatricopeptide repeat protein</fullName>
    </recommendedName>
</protein>
<gene>
    <name evidence="5" type="ORF">RIF29_31432</name>
</gene>
<evidence type="ECO:0000256" key="1">
    <source>
        <dbReference type="ARBA" id="ARBA00007626"/>
    </source>
</evidence>
<dbReference type="NCBIfam" id="TIGR00756">
    <property type="entry name" value="PPR"/>
    <property type="match status" value="2"/>
</dbReference>
<sequence length="510" mass="58218">MTNLIRSKWNLYTTTLPRLYAALFHNSSSSAAAAPPTQTTSDSLFLRISRAGDPNIPVTSVLNQWIQEGRDVVHSDLKFFIKQLRSYRRFSHALQVSEWMSNERNLHLYSGDIAIRLDLIAKVRGLDQAEKYFDSISDASRDFKVYSALLNCYAQHNSVEKAEAIMEKIKEEASKQVTDLVVSYNVMLKLYARVGDQEKFDSLKQEMIAKNIRDIFTLRSWLNAYVTTNDIDGMEKLLMQMEVDPHVTMDWLTYSIAANGYNKAGQFEKSHVMLKKSEQLVKGKMRRNAYESLLTMYAAIGKKDDVYRVWTLCKRLSNSRNSSYVCMFTALSKLNDIVGAEKILEEWESGNTCFDIRIPNVMISAYCKNDLLEKAEAYVERLLKGGYELNASTWDRLAHGYCKCNDMDNAVQKIKKAISVGPQGWKPYQSTLADCIEHLKEKGNLEFALEILQMCMERGCFSAATYGRLSSYVRGEIPETNACDLMKGDYYLKAEEVPDGEKEREIPVSC</sequence>
<evidence type="ECO:0000256" key="2">
    <source>
        <dbReference type="ARBA" id="ARBA00022737"/>
    </source>
</evidence>
<dbReference type="GO" id="GO:0005739">
    <property type="term" value="C:mitochondrion"/>
    <property type="evidence" value="ECO:0007669"/>
    <property type="project" value="TreeGrafter"/>
</dbReference>
<dbReference type="InterPro" id="IPR011990">
    <property type="entry name" value="TPR-like_helical_dom_sf"/>
</dbReference>
<comment type="caution">
    <text evidence="5">The sequence shown here is derived from an EMBL/GenBank/DDBJ whole genome shotgun (WGS) entry which is preliminary data.</text>
</comment>
<keyword evidence="3" id="KW-0802">TPR repeat</keyword>
<evidence type="ECO:0000313" key="6">
    <source>
        <dbReference type="Proteomes" id="UP001372338"/>
    </source>
</evidence>
<dbReference type="PANTHER" id="PTHR45717">
    <property type="entry name" value="OS12G0527900 PROTEIN"/>
    <property type="match status" value="1"/>
</dbReference>
<evidence type="ECO:0008006" key="7">
    <source>
        <dbReference type="Google" id="ProtNLM"/>
    </source>
</evidence>
<reference evidence="5 6" key="1">
    <citation type="submission" date="2024-01" db="EMBL/GenBank/DDBJ databases">
        <title>The genomes of 5 underutilized Papilionoideae crops provide insights into root nodulation and disease resistanc.</title>
        <authorList>
            <person name="Yuan L."/>
        </authorList>
    </citation>
    <scope>NUCLEOTIDE SEQUENCE [LARGE SCALE GENOMIC DNA]</scope>
    <source>
        <strain evidence="5">ZHUSHIDOU_FW_LH</strain>
        <tissue evidence="5">Leaf</tissue>
    </source>
</reference>
<accession>A0AAN9EHR1</accession>
<proteinExistence type="inferred from homology"/>
<dbReference type="PROSITE" id="PS50005">
    <property type="entry name" value="TPR"/>
    <property type="match status" value="1"/>
</dbReference>